<dbReference type="Proteomes" id="UP000428325">
    <property type="component" value="Chromosome"/>
</dbReference>
<keyword evidence="1" id="KW-0812">Transmembrane</keyword>
<evidence type="ECO:0000313" key="2">
    <source>
        <dbReference type="EMBL" id="QGX95934.1"/>
    </source>
</evidence>
<accession>A0A6B9FB89</accession>
<evidence type="ECO:0000256" key="1">
    <source>
        <dbReference type="SAM" id="Phobius"/>
    </source>
</evidence>
<dbReference type="GeneID" id="43370808"/>
<feature type="transmembrane region" description="Helical" evidence="1">
    <location>
        <begin position="655"/>
        <end position="677"/>
    </location>
</feature>
<evidence type="ECO:0000313" key="3">
    <source>
        <dbReference type="Proteomes" id="UP000428325"/>
    </source>
</evidence>
<proteinExistence type="predicted"/>
<name>A0A6B9FB89_9EURY</name>
<dbReference type="KEGG" id="hra:EI982_14645"/>
<dbReference type="AlphaFoldDB" id="A0A6B9FB89"/>
<keyword evidence="1" id="KW-0472">Membrane</keyword>
<reference evidence="2 3" key="1">
    <citation type="submission" date="2018-12" db="EMBL/GenBank/DDBJ databases">
        <title>Complete genome sequence of Haloplanus rallus MBLA0036.</title>
        <authorList>
            <person name="Nam Y.-d."/>
            <person name="Kang J."/>
            <person name="Chung W.-H."/>
            <person name="Park Y.S."/>
        </authorList>
    </citation>
    <scope>NUCLEOTIDE SEQUENCE [LARGE SCALE GENOMIC DNA]</scope>
    <source>
        <strain evidence="2 3">MBLA0036</strain>
    </source>
</reference>
<dbReference type="RefSeq" id="WP_157690394.1">
    <property type="nucleotide sequence ID" value="NZ_CP034345.1"/>
</dbReference>
<dbReference type="EMBL" id="CP034345">
    <property type="protein sequence ID" value="QGX95934.1"/>
    <property type="molecule type" value="Genomic_DNA"/>
</dbReference>
<protein>
    <submittedName>
        <fullName evidence="2">Uncharacterized protein</fullName>
    </submittedName>
</protein>
<keyword evidence="1" id="KW-1133">Transmembrane helix</keyword>
<sequence length="681" mass="71244">MLIIVVFLSTSAVGTATAGSIPISQNDDGLVLTEPGGPSITLTGDTSMYTATGSVDSSTVQWNTTAGNATFSAPDPASATIAATDLAGTWTNATAVDVSGTTLTIDPADKESISVSGSVTAVRYRQAADISLDDGGIDFGYAATGDGTITLSNLPANTQFNAANTAGDPLGTYTTDGSGTVTIDVSSTGGSDVGVHLFSSASAPQASNFVPANETGLSQESTEFTADISDEDFARGDSVTATLFTKAPSTTSFSQTYQTTVSSNTTVSTTVDLGEGGGHEYYWTLSDGYSTSADTTTDTRTVFVPDELRIFNESEDPTLLTNVSATIQFYSGDETIDTYIERTTSDGTVNMTGLPANQEFVATVSAPGYESRRIFIRSLYTQQRVYLLNNTTDSSETIFEMLDYSGRFPPDETVLEIRRAMNGSWQTVSGDYFGSTAEYPTTLETGARYRLRLFNPSTGAERPIGTYQPIAAQTQTIEVSPDSEVEDLQILPVATIEPQTRRVPALNDTQISASLSQVENVSVESWRVIVVRNSTTIINRTYDGSTQRANLTADLGGFGGEQVTVSVVATLSDGRIISAGDATLSVYESPTNNLSLLALIVDFVGLAAPGTAGALTSFLAAVLTIFVMGGISTQLPVSGEATALAGVLTLTAFSVIGWVGYGMVFIAGSAVIAFAALRRGL</sequence>
<dbReference type="OrthoDB" id="340654at2157"/>
<organism evidence="2 3">
    <name type="scientific">Haloplanus rallus</name>
    <dbReference type="NCBI Taxonomy" id="1816183"/>
    <lineage>
        <taxon>Archaea</taxon>
        <taxon>Methanobacteriati</taxon>
        <taxon>Methanobacteriota</taxon>
        <taxon>Stenosarchaea group</taxon>
        <taxon>Halobacteria</taxon>
        <taxon>Halobacteriales</taxon>
        <taxon>Haloferacaceae</taxon>
        <taxon>Haloplanus</taxon>
    </lineage>
</organism>
<keyword evidence="3" id="KW-1185">Reference proteome</keyword>
<gene>
    <name evidence="2" type="ORF">EI982_14645</name>
</gene>